<dbReference type="Gene3D" id="3.40.630.10">
    <property type="entry name" value="Zn peptidases"/>
    <property type="match status" value="1"/>
</dbReference>
<keyword evidence="8" id="KW-0325">Glycoprotein</keyword>
<evidence type="ECO:0000313" key="11">
    <source>
        <dbReference type="Proteomes" id="UP000001064"/>
    </source>
</evidence>
<comment type="subcellular location">
    <subcellularLocation>
        <location evidence="1">Endoplasmic reticulum membrane</location>
        <topology evidence="1">Single-pass membrane protein</topology>
    </subcellularLocation>
</comment>
<evidence type="ECO:0000256" key="6">
    <source>
        <dbReference type="ARBA" id="ARBA00022989"/>
    </source>
</evidence>
<dbReference type="VEuPathDB" id="AmoebaDB:DICPUDRAFT_96968"/>
<organism evidence="10 11">
    <name type="scientific">Dictyostelium purpureum</name>
    <name type="common">Slime mold</name>
    <dbReference type="NCBI Taxonomy" id="5786"/>
    <lineage>
        <taxon>Eukaryota</taxon>
        <taxon>Amoebozoa</taxon>
        <taxon>Evosea</taxon>
        <taxon>Eumycetozoa</taxon>
        <taxon>Dictyostelia</taxon>
        <taxon>Dictyosteliales</taxon>
        <taxon>Dictyosteliaceae</taxon>
        <taxon>Dictyostelium</taxon>
    </lineage>
</organism>
<dbReference type="InParanoid" id="F0ZCS7"/>
<dbReference type="STRING" id="5786.F0ZCS7"/>
<accession>F0ZCS7</accession>
<evidence type="ECO:0000256" key="9">
    <source>
        <dbReference type="SAM" id="Phobius"/>
    </source>
</evidence>
<dbReference type="GO" id="GO:0005789">
    <property type="term" value="C:endoplasmic reticulum membrane"/>
    <property type="evidence" value="ECO:0000318"/>
    <property type="project" value="GO_Central"/>
</dbReference>
<evidence type="ECO:0000256" key="4">
    <source>
        <dbReference type="ARBA" id="ARBA00022729"/>
    </source>
</evidence>
<keyword evidence="3 9" id="KW-0812">Transmembrane</keyword>
<dbReference type="GeneID" id="10502426"/>
<dbReference type="Proteomes" id="UP000001064">
    <property type="component" value="Unassembled WGS sequence"/>
</dbReference>
<protein>
    <recommendedName>
        <fullName evidence="12">Nicastrin</fullName>
    </recommendedName>
</protein>
<sequence>MCKVFHMVIISFIYSKIINNDTLYFFNNIFEQNLNKNGNRNEIYAYRMLQYKNSTGKWGGGPQKASLSSNLIVYQDELYHSTIYEGKTAIVTQDLASVDTIQKLIFKNVEAVIVVLHSIPSAGLPLNKEKENNILSQEGFESFYHDSLPLTIPIYFVKGEEFSRLIKSVGNVPPEHQDDYKLIVSSGLPELIVNPFAYNFQGILRGDPDHLRSDQYFLPTIVVLASYDSFHMIPALSGEFANNGNAFVVFELARIFSKLYSDKSTRGLYNIVFGLTSASNLNEYGVKRWIEQQPSLISESIELAICIDSIGMGNRNSKEDGDINENILYLQLSRSPKHIASLIDLFKGAGLSQGLGNGETQITPVHRKINLSDKKNYWKHEVFAKKKLLSLTVTQRPSPPQLAKESTILYNMDNEGSTSTLHLKTLKKNTRIIASALIAYIYNNSKIVDHSDFLKGSLDVNINSFESWSQVFANTNIMFPFIHEKKIPVSFSKMFSKMSEKQPEAYHSHIDDHLNNNRINIINGIYSIFENYLQELKIDKFTTDNSIQFYQPTQEVLQFYRVSSFTFDFIHLHFTVLYLFILYLVIKGKQSLIDIKNLFKSNKSTSKKTN</sequence>
<dbReference type="FunCoup" id="F0ZCS7">
    <property type="interactions" value="12"/>
</dbReference>
<evidence type="ECO:0000256" key="3">
    <source>
        <dbReference type="ARBA" id="ARBA00022692"/>
    </source>
</evidence>
<evidence type="ECO:0000313" key="10">
    <source>
        <dbReference type="EMBL" id="EGC38271.1"/>
    </source>
</evidence>
<evidence type="ECO:0000256" key="7">
    <source>
        <dbReference type="ARBA" id="ARBA00023136"/>
    </source>
</evidence>
<evidence type="ECO:0000256" key="8">
    <source>
        <dbReference type="ARBA" id="ARBA00023180"/>
    </source>
</evidence>
<keyword evidence="5" id="KW-0256">Endoplasmic reticulum</keyword>
<dbReference type="OMA" id="HANIPFP"/>
<keyword evidence="11" id="KW-1185">Reference proteome</keyword>
<comment type="similarity">
    <text evidence="2">Belongs to the nicastrin family.</text>
</comment>
<feature type="transmembrane region" description="Helical" evidence="9">
    <location>
        <begin position="569"/>
        <end position="586"/>
    </location>
</feature>
<dbReference type="GO" id="GO:0009966">
    <property type="term" value="P:regulation of signal transduction"/>
    <property type="evidence" value="ECO:0000318"/>
    <property type="project" value="GO_Central"/>
</dbReference>
<dbReference type="EMBL" id="GL870980">
    <property type="protein sequence ID" value="EGC38271.1"/>
    <property type="molecule type" value="Genomic_DNA"/>
</dbReference>
<evidence type="ECO:0000256" key="1">
    <source>
        <dbReference type="ARBA" id="ARBA00004389"/>
    </source>
</evidence>
<dbReference type="OrthoDB" id="20321at2759"/>
<evidence type="ECO:0000256" key="5">
    <source>
        <dbReference type="ARBA" id="ARBA00022824"/>
    </source>
</evidence>
<evidence type="ECO:0000256" key="2">
    <source>
        <dbReference type="ARBA" id="ARBA00007717"/>
    </source>
</evidence>
<name>F0ZCS7_DICPU</name>
<dbReference type="RefSeq" id="XP_003285228.1">
    <property type="nucleotide sequence ID" value="XM_003285180.1"/>
</dbReference>
<gene>
    <name evidence="10" type="ORF">DICPUDRAFT_96968</name>
</gene>
<dbReference type="eggNOG" id="KOG2526">
    <property type="taxonomic scope" value="Eukaryota"/>
</dbReference>
<proteinExistence type="inferred from homology"/>
<dbReference type="InterPro" id="IPR016574">
    <property type="entry name" value="Nicalin"/>
</dbReference>
<evidence type="ECO:0008006" key="12">
    <source>
        <dbReference type="Google" id="ProtNLM"/>
    </source>
</evidence>
<dbReference type="SUPFAM" id="SSF53187">
    <property type="entry name" value="Zn-dependent exopeptidases"/>
    <property type="match status" value="1"/>
</dbReference>
<keyword evidence="4" id="KW-0732">Signal</keyword>
<dbReference type="PANTHER" id="PTHR31826">
    <property type="entry name" value="NICALIN"/>
    <property type="match status" value="1"/>
</dbReference>
<reference evidence="11" key="1">
    <citation type="journal article" date="2011" name="Genome Biol.">
        <title>Comparative genomics of the social amoebae Dictyostelium discoideum and Dictyostelium purpureum.</title>
        <authorList>
            <consortium name="US DOE Joint Genome Institute (JGI-PGF)"/>
            <person name="Sucgang R."/>
            <person name="Kuo A."/>
            <person name="Tian X."/>
            <person name="Salerno W."/>
            <person name="Parikh A."/>
            <person name="Feasley C.L."/>
            <person name="Dalin E."/>
            <person name="Tu H."/>
            <person name="Huang E."/>
            <person name="Barry K."/>
            <person name="Lindquist E."/>
            <person name="Shapiro H."/>
            <person name="Bruce D."/>
            <person name="Schmutz J."/>
            <person name="Salamov A."/>
            <person name="Fey P."/>
            <person name="Gaudet P."/>
            <person name="Anjard C."/>
            <person name="Babu M.M."/>
            <person name="Basu S."/>
            <person name="Bushmanova Y."/>
            <person name="van der Wel H."/>
            <person name="Katoh-Kurasawa M."/>
            <person name="Dinh C."/>
            <person name="Coutinho P.M."/>
            <person name="Saito T."/>
            <person name="Elias M."/>
            <person name="Schaap P."/>
            <person name="Kay R.R."/>
            <person name="Henrissat B."/>
            <person name="Eichinger L."/>
            <person name="Rivero F."/>
            <person name="Putnam N.H."/>
            <person name="West C.M."/>
            <person name="Loomis W.F."/>
            <person name="Chisholm R.L."/>
            <person name="Shaulsky G."/>
            <person name="Strassmann J.E."/>
            <person name="Queller D.C."/>
            <person name="Kuspa A."/>
            <person name="Grigoriev I.V."/>
        </authorList>
    </citation>
    <scope>NUCLEOTIDE SEQUENCE [LARGE SCALE GENOMIC DNA]</scope>
    <source>
        <strain evidence="11">QSDP1</strain>
    </source>
</reference>
<dbReference type="AlphaFoldDB" id="F0ZCS7"/>
<keyword evidence="6 9" id="KW-1133">Transmembrane helix</keyword>
<dbReference type="KEGG" id="dpp:DICPUDRAFT_96968"/>
<keyword evidence="7 9" id="KW-0472">Membrane</keyword>